<feature type="transmembrane region" description="Helical" evidence="6">
    <location>
        <begin position="242"/>
        <end position="263"/>
    </location>
</feature>
<dbReference type="GO" id="GO:0022857">
    <property type="term" value="F:transmembrane transporter activity"/>
    <property type="evidence" value="ECO:0007669"/>
    <property type="project" value="InterPro"/>
</dbReference>
<evidence type="ECO:0000256" key="1">
    <source>
        <dbReference type="ARBA" id="ARBA00004141"/>
    </source>
</evidence>
<dbReference type="InterPro" id="IPR002293">
    <property type="entry name" value="AA/rel_permease1"/>
</dbReference>
<evidence type="ECO:0000313" key="8">
    <source>
        <dbReference type="Proteomes" id="UP001166286"/>
    </source>
</evidence>
<feature type="transmembrane region" description="Helical" evidence="6">
    <location>
        <begin position="386"/>
        <end position="407"/>
    </location>
</feature>
<dbReference type="PANTHER" id="PTHR45649">
    <property type="entry name" value="AMINO-ACID PERMEASE BAT1"/>
    <property type="match status" value="1"/>
</dbReference>
<dbReference type="EMBL" id="JAFEKC020000002">
    <property type="protein sequence ID" value="KAK0516135.1"/>
    <property type="molecule type" value="Genomic_DNA"/>
</dbReference>
<feature type="transmembrane region" description="Helical" evidence="6">
    <location>
        <begin position="459"/>
        <end position="480"/>
    </location>
</feature>
<feature type="transmembrane region" description="Helical" evidence="6">
    <location>
        <begin position="169"/>
        <end position="190"/>
    </location>
</feature>
<protein>
    <recommendedName>
        <fullName evidence="9">Amino acid transporter</fullName>
    </recommendedName>
</protein>
<feature type="transmembrane region" description="Helical" evidence="6">
    <location>
        <begin position="80"/>
        <end position="98"/>
    </location>
</feature>
<evidence type="ECO:0000256" key="6">
    <source>
        <dbReference type="SAM" id="Phobius"/>
    </source>
</evidence>
<feature type="transmembrane region" description="Helical" evidence="6">
    <location>
        <begin position="492"/>
        <end position="510"/>
    </location>
</feature>
<accession>A0AA39V9P4</accession>
<dbReference type="Pfam" id="PF13520">
    <property type="entry name" value="AA_permease_2"/>
    <property type="match status" value="1"/>
</dbReference>
<keyword evidence="8" id="KW-1185">Reference proteome</keyword>
<feature type="transmembrane region" description="Helical" evidence="6">
    <location>
        <begin position="320"/>
        <end position="353"/>
    </location>
</feature>
<dbReference type="GO" id="GO:0016020">
    <property type="term" value="C:membrane"/>
    <property type="evidence" value="ECO:0007669"/>
    <property type="project" value="UniProtKB-SubCell"/>
</dbReference>
<proteinExistence type="predicted"/>
<evidence type="ECO:0000256" key="3">
    <source>
        <dbReference type="ARBA" id="ARBA00022692"/>
    </source>
</evidence>
<feature type="transmembrane region" description="Helical" evidence="6">
    <location>
        <begin position="126"/>
        <end position="149"/>
    </location>
</feature>
<evidence type="ECO:0000313" key="7">
    <source>
        <dbReference type="EMBL" id="KAK0516135.1"/>
    </source>
</evidence>
<evidence type="ECO:0000256" key="5">
    <source>
        <dbReference type="ARBA" id="ARBA00023136"/>
    </source>
</evidence>
<reference evidence="7" key="1">
    <citation type="submission" date="2023-03" db="EMBL/GenBank/DDBJ databases">
        <title>Complete genome of Cladonia borealis.</title>
        <authorList>
            <person name="Park H."/>
        </authorList>
    </citation>
    <scope>NUCLEOTIDE SEQUENCE</scope>
    <source>
        <strain evidence="7">ANT050790</strain>
    </source>
</reference>
<sequence length="528" mass="57743">MKDVYQLGSSPGVVKVTGHEYSSEVDRDEVDLLRMGKKPVLKRRFGLMSLLGFSCTILITWEGILIVFDIGFSNGGPGGLVYGLIIVWIGTLSVYACLSELASMMPTAGGQYYWVAMLAPKSSRKFFSYATGWLTVWGWQATLASVYYLAATQIQGLIVMTRPDYDIKAWQTVLLFWASMVFTIFVNTVIGRFLPKFEGFILILHILGFFAILIPLAIFGPHQPASEVFTTFLNTGDWSTQGLSFMVGIIGSVYTFTGADGAIHMSEEIENAAVIVPRAIIISLVINGALGFGMLIVTLFSLTNVDGALKSPTGFPFMEIFLNSTGSVAGATVMASILVVMQYAANVGLLAAASRMLWSFARDRGLPGWKYLMHVEPRTALPIRSILITTFVSLLLSLIILGSATAFNDLVSLSVSSLQSSYLVAISLLLYRRVTGGIHPRKSATDDVVSWGPWHMHGIWGIAVNSWACLYLITMVFFSFWPTATPVTASTMNYAVLITGGVVIISLTYYQLWAKRVYTGPVIEISVE</sequence>
<comment type="subcellular location">
    <subcellularLocation>
        <location evidence="1">Membrane</location>
        <topology evidence="1">Multi-pass membrane protein</topology>
    </subcellularLocation>
</comment>
<dbReference type="PIRSF" id="PIRSF006060">
    <property type="entry name" value="AA_transporter"/>
    <property type="match status" value="1"/>
</dbReference>
<evidence type="ECO:0000256" key="4">
    <source>
        <dbReference type="ARBA" id="ARBA00022989"/>
    </source>
</evidence>
<keyword evidence="5 6" id="KW-0472">Membrane</keyword>
<evidence type="ECO:0000256" key="2">
    <source>
        <dbReference type="ARBA" id="ARBA00022448"/>
    </source>
</evidence>
<comment type="caution">
    <text evidence="7">The sequence shown here is derived from an EMBL/GenBank/DDBJ whole genome shotgun (WGS) entry which is preliminary data.</text>
</comment>
<dbReference type="Proteomes" id="UP001166286">
    <property type="component" value="Unassembled WGS sequence"/>
</dbReference>
<feature type="transmembrane region" description="Helical" evidence="6">
    <location>
        <begin position="202"/>
        <end position="222"/>
    </location>
</feature>
<gene>
    <name evidence="7" type="ORF">JMJ35_000738</name>
</gene>
<feature type="transmembrane region" description="Helical" evidence="6">
    <location>
        <begin position="275"/>
        <end position="300"/>
    </location>
</feature>
<dbReference type="AlphaFoldDB" id="A0AA39V9P4"/>
<evidence type="ECO:0008006" key="9">
    <source>
        <dbReference type="Google" id="ProtNLM"/>
    </source>
</evidence>
<keyword evidence="4 6" id="KW-1133">Transmembrane helix</keyword>
<keyword evidence="3 6" id="KW-0812">Transmembrane</keyword>
<organism evidence="7 8">
    <name type="scientific">Cladonia borealis</name>
    <dbReference type="NCBI Taxonomy" id="184061"/>
    <lineage>
        <taxon>Eukaryota</taxon>
        <taxon>Fungi</taxon>
        <taxon>Dikarya</taxon>
        <taxon>Ascomycota</taxon>
        <taxon>Pezizomycotina</taxon>
        <taxon>Lecanoromycetes</taxon>
        <taxon>OSLEUM clade</taxon>
        <taxon>Lecanoromycetidae</taxon>
        <taxon>Lecanorales</taxon>
        <taxon>Lecanorineae</taxon>
        <taxon>Cladoniaceae</taxon>
        <taxon>Cladonia</taxon>
    </lineage>
</organism>
<feature type="transmembrane region" description="Helical" evidence="6">
    <location>
        <begin position="45"/>
        <end position="68"/>
    </location>
</feature>
<name>A0AA39V9P4_9LECA</name>
<keyword evidence="2" id="KW-0813">Transport</keyword>
<dbReference type="PANTHER" id="PTHR45649:SF1">
    <property type="entry name" value="TRANSPORTER, PUTATIVE (EUROFUNG)-RELATED"/>
    <property type="match status" value="1"/>
</dbReference>
<dbReference type="Gene3D" id="1.20.1740.10">
    <property type="entry name" value="Amino acid/polyamine transporter I"/>
    <property type="match status" value="1"/>
</dbReference>